<sequence>LDSSLLDGVTIDLSQANKKLTENAPTTIKTTDNRKYQVYLSSEQPPEDEPSLILSENQPQHFDGAQEMRDLKFMVPTAEHDAVKFNEQSVDRFMSLLEVVDIPDYSSRAKKIAARSRKRPTQPRGMKFRFKPYGFGL</sequence>
<feature type="non-terminal residue" evidence="1">
    <location>
        <position position="1"/>
    </location>
</feature>
<dbReference type="Pfam" id="PF08208">
    <property type="entry name" value="RNA_polI_A34"/>
    <property type="match status" value="1"/>
</dbReference>
<dbReference type="EMBL" id="JANBPY010003849">
    <property type="protein sequence ID" value="KAJ1950012.1"/>
    <property type="molecule type" value="Genomic_DNA"/>
</dbReference>
<feature type="non-terminal residue" evidence="1">
    <location>
        <position position="137"/>
    </location>
</feature>
<dbReference type="InterPro" id="IPR013240">
    <property type="entry name" value="DNA-dir_RNA_pol1_su_RPA34"/>
</dbReference>
<evidence type="ECO:0000313" key="1">
    <source>
        <dbReference type="EMBL" id="KAJ1950012.1"/>
    </source>
</evidence>
<comment type="caution">
    <text evidence="1">The sequence shown here is derived from an EMBL/GenBank/DDBJ whole genome shotgun (WGS) entry which is preliminary data.</text>
</comment>
<dbReference type="GO" id="GO:0006360">
    <property type="term" value="P:transcription by RNA polymerase I"/>
    <property type="evidence" value="ECO:0007669"/>
    <property type="project" value="InterPro"/>
</dbReference>
<name>A0A9W8AMM8_9FUNG</name>
<proteinExistence type="predicted"/>
<gene>
    <name evidence="1" type="ORF">IWQ62_006642</name>
</gene>
<keyword evidence="2" id="KW-1185">Reference proteome</keyword>
<dbReference type="OrthoDB" id="76224at2759"/>
<protein>
    <submittedName>
        <fullName evidence="1">Uncharacterized protein</fullName>
    </submittedName>
</protein>
<organism evidence="1 2">
    <name type="scientific">Dispira parvispora</name>
    <dbReference type="NCBI Taxonomy" id="1520584"/>
    <lineage>
        <taxon>Eukaryota</taxon>
        <taxon>Fungi</taxon>
        <taxon>Fungi incertae sedis</taxon>
        <taxon>Zoopagomycota</taxon>
        <taxon>Kickxellomycotina</taxon>
        <taxon>Dimargaritomycetes</taxon>
        <taxon>Dimargaritales</taxon>
        <taxon>Dimargaritaceae</taxon>
        <taxon>Dispira</taxon>
    </lineage>
</organism>
<dbReference type="Proteomes" id="UP001150925">
    <property type="component" value="Unassembled WGS sequence"/>
</dbReference>
<evidence type="ECO:0000313" key="2">
    <source>
        <dbReference type="Proteomes" id="UP001150925"/>
    </source>
</evidence>
<accession>A0A9W8AMM8</accession>
<dbReference type="AlphaFoldDB" id="A0A9W8AMM8"/>
<reference evidence="1" key="1">
    <citation type="submission" date="2022-07" db="EMBL/GenBank/DDBJ databases">
        <title>Phylogenomic reconstructions and comparative analyses of Kickxellomycotina fungi.</title>
        <authorList>
            <person name="Reynolds N.K."/>
            <person name="Stajich J.E."/>
            <person name="Barry K."/>
            <person name="Grigoriev I.V."/>
            <person name="Crous P."/>
            <person name="Smith M.E."/>
        </authorList>
    </citation>
    <scope>NUCLEOTIDE SEQUENCE</scope>
    <source>
        <strain evidence="1">RSA 1196</strain>
    </source>
</reference>